<keyword evidence="2" id="KW-1185">Reference proteome</keyword>
<protein>
    <submittedName>
        <fullName evidence="1">Uncharacterized protein</fullName>
    </submittedName>
</protein>
<evidence type="ECO:0000313" key="2">
    <source>
        <dbReference type="Proteomes" id="UP001196413"/>
    </source>
</evidence>
<dbReference type="AlphaFoldDB" id="A0AAD5MTJ1"/>
<accession>A0AAD5MTJ1</accession>
<comment type="caution">
    <text evidence="1">The sequence shown here is derived from an EMBL/GenBank/DDBJ whole genome shotgun (WGS) entry which is preliminary data.</text>
</comment>
<proteinExistence type="predicted"/>
<organism evidence="1 2">
    <name type="scientific">Parelaphostrongylus tenuis</name>
    <name type="common">Meningeal worm</name>
    <dbReference type="NCBI Taxonomy" id="148309"/>
    <lineage>
        <taxon>Eukaryota</taxon>
        <taxon>Metazoa</taxon>
        <taxon>Ecdysozoa</taxon>
        <taxon>Nematoda</taxon>
        <taxon>Chromadorea</taxon>
        <taxon>Rhabditida</taxon>
        <taxon>Rhabditina</taxon>
        <taxon>Rhabditomorpha</taxon>
        <taxon>Strongyloidea</taxon>
        <taxon>Metastrongylidae</taxon>
        <taxon>Parelaphostrongylus</taxon>
    </lineage>
</organism>
<gene>
    <name evidence="1" type="ORF">KIN20_012583</name>
</gene>
<name>A0AAD5MTJ1_PARTN</name>
<evidence type="ECO:0000313" key="1">
    <source>
        <dbReference type="EMBL" id="KAJ1355251.1"/>
    </source>
</evidence>
<sequence length="100" mass="11508">MNIHLCTIESNNTTLKTGGRDFSCIIHVANPMININNSLVTFLELSSPEYHHSSRIYHEVTCRHKNTAFRPPKNNRTAATKHMDYAQYRFKASTDFARLP</sequence>
<dbReference type="EMBL" id="JAHQIW010002403">
    <property type="protein sequence ID" value="KAJ1355251.1"/>
    <property type="molecule type" value="Genomic_DNA"/>
</dbReference>
<dbReference type="Proteomes" id="UP001196413">
    <property type="component" value="Unassembled WGS sequence"/>
</dbReference>
<reference evidence="1" key="1">
    <citation type="submission" date="2021-06" db="EMBL/GenBank/DDBJ databases">
        <title>Parelaphostrongylus tenuis whole genome reference sequence.</title>
        <authorList>
            <person name="Garwood T.J."/>
            <person name="Larsen P.A."/>
            <person name="Fountain-Jones N.M."/>
            <person name="Garbe J.R."/>
            <person name="Macchietto M.G."/>
            <person name="Kania S.A."/>
            <person name="Gerhold R.W."/>
            <person name="Richards J.E."/>
            <person name="Wolf T.M."/>
        </authorList>
    </citation>
    <scope>NUCLEOTIDE SEQUENCE</scope>
    <source>
        <strain evidence="1">MNPRO001-30</strain>
        <tissue evidence="1">Meninges</tissue>
    </source>
</reference>